<feature type="transmembrane region" description="Helical" evidence="1">
    <location>
        <begin position="67"/>
        <end position="85"/>
    </location>
</feature>
<protein>
    <recommendedName>
        <fullName evidence="4">EamA domain-containing protein</fullName>
    </recommendedName>
</protein>
<dbReference type="RefSeq" id="WP_015557199.1">
    <property type="nucleotide sequence ID" value="NC_021038.1"/>
</dbReference>
<evidence type="ECO:0008006" key="4">
    <source>
        <dbReference type="Google" id="ProtNLM"/>
    </source>
</evidence>
<evidence type="ECO:0000256" key="1">
    <source>
        <dbReference type="SAM" id="Phobius"/>
    </source>
</evidence>
<keyword evidence="3" id="KW-1185">Reference proteome</keyword>
<keyword evidence="1" id="KW-0472">Membrane</keyword>
<evidence type="ECO:0000313" key="2">
    <source>
        <dbReference type="EMBL" id="CBL29053.1"/>
    </source>
</evidence>
<dbReference type="EMBL" id="FP929056">
    <property type="protein sequence ID" value="CBL29053.1"/>
    <property type="molecule type" value="Genomic_DNA"/>
</dbReference>
<evidence type="ECO:0000313" key="3">
    <source>
        <dbReference type="Proteomes" id="UP000008957"/>
    </source>
</evidence>
<name>A0AB94IZ06_9BACT</name>
<proteinExistence type="predicted"/>
<organism evidence="2 3">
    <name type="scientific">Fretibacterium fastidiosum</name>
    <dbReference type="NCBI Taxonomy" id="651822"/>
    <lineage>
        <taxon>Bacteria</taxon>
        <taxon>Thermotogati</taxon>
        <taxon>Synergistota</taxon>
        <taxon>Synergistia</taxon>
        <taxon>Synergistales</taxon>
        <taxon>Aminobacteriaceae</taxon>
        <taxon>Fretibacterium</taxon>
    </lineage>
</organism>
<feature type="transmembrane region" description="Helical" evidence="1">
    <location>
        <begin position="91"/>
        <end position="113"/>
    </location>
</feature>
<gene>
    <name evidence="2" type="ORF">SY1_24310</name>
</gene>
<feature type="transmembrane region" description="Helical" evidence="1">
    <location>
        <begin position="35"/>
        <end position="55"/>
    </location>
</feature>
<keyword evidence="1" id="KW-1133">Transmembrane helix</keyword>
<sequence length="122" mass="13878">MMDFLALVFPSEKKWIRLILALIGGGPLMFSSESVWWTVGFLASITFWWFLSLVLEMLGVVEINTANRIAFLSPLAVSLGLWFWMHDLPGIYFFIPAIVLGLGLIMPLSFLMCDPRHPSTWL</sequence>
<dbReference type="KEGG" id="sbr:SY1_24310"/>
<reference evidence="2 3" key="2">
    <citation type="submission" date="2010-03" db="EMBL/GenBank/DDBJ databases">
        <authorList>
            <person name="Pajon A."/>
        </authorList>
    </citation>
    <scope>NUCLEOTIDE SEQUENCE [LARGE SCALE GENOMIC DNA]</scope>
    <source>
        <strain evidence="2 3">SGP1</strain>
    </source>
</reference>
<dbReference type="AlphaFoldDB" id="A0AB94IZ06"/>
<dbReference type="Proteomes" id="UP000008957">
    <property type="component" value="Chromosome"/>
</dbReference>
<accession>A0AB94IZ06</accession>
<keyword evidence="1" id="KW-0812">Transmembrane</keyword>
<reference evidence="3" key="1">
    <citation type="submission" date="2010-03" db="EMBL/GenBank/DDBJ databases">
        <title>The genome sequence of Synergistetes sp. SGP1.</title>
        <authorList>
            <consortium name="metaHIT consortium -- http://www.metahit.eu/"/>
            <person name="Pajon A."/>
            <person name="Turner K."/>
            <person name="Parkhill J."/>
            <person name="Wade W."/>
            <person name="Vartoukian S."/>
        </authorList>
    </citation>
    <scope>NUCLEOTIDE SEQUENCE [LARGE SCALE GENOMIC DNA]</scope>
    <source>
        <strain evidence="3">SGP1</strain>
    </source>
</reference>